<dbReference type="Pfam" id="PF13560">
    <property type="entry name" value="HTH_31"/>
    <property type="match status" value="1"/>
</dbReference>
<evidence type="ECO:0000259" key="1">
    <source>
        <dbReference type="PROSITE" id="PS50943"/>
    </source>
</evidence>
<dbReference type="InterPro" id="IPR039418">
    <property type="entry name" value="LexA-like"/>
</dbReference>
<protein>
    <submittedName>
        <fullName evidence="2">XRE family transcriptional regulator</fullName>
    </submittedName>
</protein>
<gene>
    <name evidence="2" type="ORF">K4A83_11085</name>
</gene>
<dbReference type="InterPro" id="IPR036286">
    <property type="entry name" value="LexA/Signal_pep-like_sf"/>
</dbReference>
<dbReference type="CDD" id="cd06529">
    <property type="entry name" value="S24_LexA-like"/>
    <property type="match status" value="1"/>
</dbReference>
<accession>A0ABT3L5M5</accession>
<dbReference type="Pfam" id="PF00717">
    <property type="entry name" value="Peptidase_S24"/>
    <property type="match status" value="1"/>
</dbReference>
<evidence type="ECO:0000313" key="3">
    <source>
        <dbReference type="Proteomes" id="UP001526426"/>
    </source>
</evidence>
<dbReference type="InterPro" id="IPR001387">
    <property type="entry name" value="Cro/C1-type_HTH"/>
</dbReference>
<sequence>MKIGHAIRRLRHAQQMTLQQVCDLVGGNLQTGHLSRIEQDKLVPNVTTAALIARALGTTIDQLVMDAERGDQGTMAPSVSRRLIPVVEWKRPELDFSIHKDVGEKRPARWILPPMEVSDRAFAMVLQDDSMQALEGLSFSRGGAIIIEPRRKAQPGEYVLVGDKAGGPPLFRQLATDGRDHFLRPRNTQYPMRDLPEGAQVLGVVVGMVIDLTQGV</sequence>
<dbReference type="SMART" id="SM00530">
    <property type="entry name" value="HTH_XRE"/>
    <property type="match status" value="1"/>
</dbReference>
<dbReference type="EMBL" id="JAIHOM010000047">
    <property type="protein sequence ID" value="MCW6036801.1"/>
    <property type="molecule type" value="Genomic_DNA"/>
</dbReference>
<dbReference type="RefSeq" id="WP_265264612.1">
    <property type="nucleotide sequence ID" value="NZ_JAIHOM010000047.1"/>
</dbReference>
<dbReference type="InterPro" id="IPR015927">
    <property type="entry name" value="Peptidase_S24_S26A/B/C"/>
</dbReference>
<dbReference type="InterPro" id="IPR010982">
    <property type="entry name" value="Lambda_DNA-bd_dom_sf"/>
</dbReference>
<feature type="domain" description="HTH cro/C1-type" evidence="1">
    <location>
        <begin position="7"/>
        <end position="63"/>
    </location>
</feature>
<dbReference type="Gene3D" id="1.10.260.40">
    <property type="entry name" value="lambda repressor-like DNA-binding domains"/>
    <property type="match status" value="1"/>
</dbReference>
<dbReference type="Gene3D" id="2.10.109.10">
    <property type="entry name" value="Umud Fragment, subunit A"/>
    <property type="match status" value="1"/>
</dbReference>
<dbReference type="PROSITE" id="PS50943">
    <property type="entry name" value="HTH_CROC1"/>
    <property type="match status" value="1"/>
</dbReference>
<evidence type="ECO:0000313" key="2">
    <source>
        <dbReference type="EMBL" id="MCW6036801.1"/>
    </source>
</evidence>
<dbReference type="Proteomes" id="UP001526426">
    <property type="component" value="Unassembled WGS sequence"/>
</dbReference>
<dbReference type="CDD" id="cd00093">
    <property type="entry name" value="HTH_XRE"/>
    <property type="match status" value="1"/>
</dbReference>
<dbReference type="SUPFAM" id="SSF51306">
    <property type="entry name" value="LexA/Signal peptidase"/>
    <property type="match status" value="1"/>
</dbReference>
<comment type="caution">
    <text evidence="2">The sequence shown here is derived from an EMBL/GenBank/DDBJ whole genome shotgun (WGS) entry which is preliminary data.</text>
</comment>
<proteinExistence type="predicted"/>
<name>A0ABT3L5M5_9CYAN</name>
<reference evidence="2 3" key="1">
    <citation type="submission" date="2021-08" db="EMBL/GenBank/DDBJ databases">
        <title>Draft genome sequence of Spirulina subsalsa with high tolerance to salinity and hype-accumulation of phycocyanin.</title>
        <authorList>
            <person name="Pei H."/>
            <person name="Jiang L."/>
        </authorList>
    </citation>
    <scope>NUCLEOTIDE SEQUENCE [LARGE SCALE GENOMIC DNA]</scope>
    <source>
        <strain evidence="2 3">FACHB-351</strain>
    </source>
</reference>
<dbReference type="SUPFAM" id="SSF47413">
    <property type="entry name" value="lambda repressor-like DNA-binding domains"/>
    <property type="match status" value="1"/>
</dbReference>
<organism evidence="2 3">
    <name type="scientific">Spirulina subsalsa FACHB-351</name>
    <dbReference type="NCBI Taxonomy" id="234711"/>
    <lineage>
        <taxon>Bacteria</taxon>
        <taxon>Bacillati</taxon>
        <taxon>Cyanobacteriota</taxon>
        <taxon>Cyanophyceae</taxon>
        <taxon>Spirulinales</taxon>
        <taxon>Spirulinaceae</taxon>
        <taxon>Spirulina</taxon>
    </lineage>
</organism>
<keyword evidence="3" id="KW-1185">Reference proteome</keyword>